<protein>
    <submittedName>
        <fullName evidence="2">Uncharacterized protein</fullName>
    </submittedName>
</protein>
<reference evidence="2 3" key="1">
    <citation type="submission" date="2017-04" db="EMBL/GenBank/DDBJ databases">
        <authorList>
            <person name="Amato S."/>
            <person name="Cagatay S."/>
            <person name="Craw N."/>
            <person name="Deshpande R."/>
            <person name="Haddad J."/>
            <person name="Ng W."/>
            <person name="Russell D.A."/>
            <person name="Garlena R.A."/>
            <person name="Pope W.H."/>
            <person name="Jacobs-Sera J."/>
            <person name="Hatfull G.F."/>
        </authorList>
    </citation>
    <scope>NUCLEOTIDE SEQUENCE [LARGE SCALE GENOMIC DNA]</scope>
</reference>
<dbReference type="EMBL" id="KY965063">
    <property type="protein sequence ID" value="ASJ79554.1"/>
    <property type="molecule type" value="Genomic_DNA"/>
</dbReference>
<evidence type="ECO:0000313" key="3">
    <source>
        <dbReference type="Proteomes" id="UP000222302"/>
    </source>
</evidence>
<evidence type="ECO:0000313" key="2">
    <source>
        <dbReference type="EMBL" id="ASJ79554.1"/>
    </source>
</evidence>
<keyword evidence="3" id="KW-1185">Reference proteome</keyword>
<organism evidence="2 3">
    <name type="scientific">Mycobacterium phage PurpleHaze</name>
    <dbReference type="NCBI Taxonomy" id="1983577"/>
    <lineage>
        <taxon>Viruses</taxon>
        <taxon>Duplodnaviria</taxon>
        <taxon>Heunggongvirae</taxon>
        <taxon>Uroviricota</taxon>
        <taxon>Caudoviricetes</taxon>
        <taxon>Microwolfvirus</taxon>
        <taxon>Microwolfvirus purplehaze</taxon>
    </lineage>
</organism>
<dbReference type="GeneID" id="64854643"/>
<name>A0A220NRW4_9CAUD</name>
<sequence>MSEQRDLLRVYEEDGQRFVELYRGDATAKFVLASEPQFDMSREFVGYIGPGYTRRELPLSPTYSVSFDMVEYYEPPPPQPKPKRTWSRAMGLRKPTRKEHP</sequence>
<dbReference type="RefSeq" id="YP_010060001.1">
    <property type="nucleotide sequence ID" value="NC_054759.1"/>
</dbReference>
<accession>A0A220NRW4</accession>
<dbReference type="Proteomes" id="UP000222302">
    <property type="component" value="Segment"/>
</dbReference>
<evidence type="ECO:0000256" key="1">
    <source>
        <dbReference type="SAM" id="MobiDB-lite"/>
    </source>
</evidence>
<proteinExistence type="predicted"/>
<gene>
    <name evidence="2" type="primary">43</name>
    <name evidence="2" type="ORF">SEA_PURPLEHAZE_43</name>
</gene>
<dbReference type="KEGG" id="vg:64854643"/>
<feature type="region of interest" description="Disordered" evidence="1">
    <location>
        <begin position="74"/>
        <end position="101"/>
    </location>
</feature>